<name>A0A8H3AWX7_9AGAM</name>
<feature type="transmembrane region" description="Helical" evidence="6">
    <location>
        <begin position="146"/>
        <end position="165"/>
    </location>
</feature>
<keyword evidence="4 6" id="KW-0472">Membrane</keyword>
<keyword evidence="2 6" id="KW-0812">Transmembrane</keyword>
<evidence type="ECO:0000256" key="5">
    <source>
        <dbReference type="SAM" id="MobiDB-lite"/>
    </source>
</evidence>
<feature type="transmembrane region" description="Helical" evidence="6">
    <location>
        <begin position="315"/>
        <end position="337"/>
    </location>
</feature>
<evidence type="ECO:0000256" key="3">
    <source>
        <dbReference type="ARBA" id="ARBA00022989"/>
    </source>
</evidence>
<evidence type="ECO:0000256" key="2">
    <source>
        <dbReference type="ARBA" id="ARBA00022692"/>
    </source>
</evidence>
<feature type="transmembrane region" description="Helical" evidence="6">
    <location>
        <begin position="286"/>
        <end position="309"/>
    </location>
</feature>
<feature type="transmembrane region" description="Helical" evidence="6">
    <location>
        <begin position="122"/>
        <end position="139"/>
    </location>
</feature>
<protein>
    <recommendedName>
        <fullName evidence="9">G-protein coupled receptors family 2 profile 2 domain-containing protein</fullName>
    </recommendedName>
</protein>
<dbReference type="PANTHER" id="PTHR23112:SF37">
    <property type="entry name" value="G PROTEIN-COUPLED RECEPTOR GPR1"/>
    <property type="match status" value="1"/>
</dbReference>
<comment type="caution">
    <text evidence="7">The sequence shown here is derived from an EMBL/GenBank/DDBJ whole genome shotgun (WGS) entry which is preliminary data.</text>
</comment>
<sequence>MAFDDKMQQAYERDYHTSGNRVGLGLIGATGLLSAISTLVLLGYIMWHSFLNKHRELPMVQGIRSFTHSALGVFLINLLLSDLIQGAAFSINFKWAADGNMYPSTACTAQGSVSQVGDLGSAIWSLAIAYYTFSLLFLFKKPPRWLTWLIFILGWSIIIILPIIGPNGIENVKTRGPFYAISGAWCWVGDGYQLERFLYVYMWIFLSLGTSLVLYGLVYLRFSGHLVVENGKLVWNRSSSGWSFGSFITGVTSTSTHTRQSTVPRPPEITQTNGIGKHLKTISKRLMLYPLVYSIVTIPVAVCRIGTLAGWKPPFGLYIFAGITFSSSGITNVMLFVATRHSLLRKSVAIQPRIRVTTHQVTVLEDVHGIQAIHLNNLTIASPTDDVASEKVISEDGGSVMSTKYAASSRSTEASSIPHYSNPTTPAAPR</sequence>
<reference evidence="7" key="1">
    <citation type="submission" date="2021-01" db="EMBL/GenBank/DDBJ databases">
        <authorList>
            <person name="Kaushik A."/>
        </authorList>
    </citation>
    <scope>NUCLEOTIDE SEQUENCE</scope>
    <source>
        <strain evidence="7">AG4-R118</strain>
    </source>
</reference>
<evidence type="ECO:0000313" key="8">
    <source>
        <dbReference type="Proteomes" id="UP000663888"/>
    </source>
</evidence>
<dbReference type="SUPFAM" id="SSF81321">
    <property type="entry name" value="Family A G protein-coupled receptor-like"/>
    <property type="match status" value="1"/>
</dbReference>
<feature type="transmembrane region" description="Helical" evidence="6">
    <location>
        <begin position="198"/>
        <end position="220"/>
    </location>
</feature>
<proteinExistence type="predicted"/>
<evidence type="ECO:0000256" key="1">
    <source>
        <dbReference type="ARBA" id="ARBA00004141"/>
    </source>
</evidence>
<dbReference type="Pfam" id="PF05462">
    <property type="entry name" value="Dicty_CAR"/>
    <property type="match status" value="1"/>
</dbReference>
<dbReference type="PANTHER" id="PTHR23112">
    <property type="entry name" value="G PROTEIN-COUPLED RECEPTOR 157-RELATED"/>
    <property type="match status" value="1"/>
</dbReference>
<evidence type="ECO:0000256" key="4">
    <source>
        <dbReference type="ARBA" id="ARBA00023136"/>
    </source>
</evidence>
<evidence type="ECO:0000313" key="7">
    <source>
        <dbReference type="EMBL" id="CAE6442466.1"/>
    </source>
</evidence>
<comment type="subcellular location">
    <subcellularLocation>
        <location evidence="1">Membrane</location>
        <topology evidence="1">Multi-pass membrane protein</topology>
    </subcellularLocation>
</comment>
<gene>
    <name evidence="7" type="ORF">RDB_LOCUS52511</name>
</gene>
<organism evidence="7 8">
    <name type="scientific">Rhizoctonia solani</name>
    <dbReference type="NCBI Taxonomy" id="456999"/>
    <lineage>
        <taxon>Eukaryota</taxon>
        <taxon>Fungi</taxon>
        <taxon>Dikarya</taxon>
        <taxon>Basidiomycota</taxon>
        <taxon>Agaricomycotina</taxon>
        <taxon>Agaricomycetes</taxon>
        <taxon>Cantharellales</taxon>
        <taxon>Ceratobasidiaceae</taxon>
        <taxon>Rhizoctonia</taxon>
    </lineage>
</organism>
<feature type="transmembrane region" description="Helical" evidence="6">
    <location>
        <begin position="22"/>
        <end position="47"/>
    </location>
</feature>
<dbReference type="GO" id="GO:0007189">
    <property type="term" value="P:adenylate cyclase-activating G protein-coupled receptor signaling pathway"/>
    <property type="evidence" value="ECO:0007669"/>
    <property type="project" value="TreeGrafter"/>
</dbReference>
<feature type="transmembrane region" description="Helical" evidence="6">
    <location>
        <begin position="68"/>
        <end position="91"/>
    </location>
</feature>
<dbReference type="Proteomes" id="UP000663888">
    <property type="component" value="Unassembled WGS sequence"/>
</dbReference>
<evidence type="ECO:0000256" key="6">
    <source>
        <dbReference type="SAM" id="Phobius"/>
    </source>
</evidence>
<accession>A0A8H3AWX7</accession>
<dbReference type="AlphaFoldDB" id="A0A8H3AWX7"/>
<evidence type="ECO:0008006" key="9">
    <source>
        <dbReference type="Google" id="ProtNLM"/>
    </source>
</evidence>
<dbReference type="Gene3D" id="1.20.1070.10">
    <property type="entry name" value="Rhodopsin 7-helix transmembrane proteins"/>
    <property type="match status" value="1"/>
</dbReference>
<keyword evidence="3 6" id="KW-1133">Transmembrane helix</keyword>
<dbReference type="EMBL" id="CAJMWX010000998">
    <property type="protein sequence ID" value="CAE6442466.1"/>
    <property type="molecule type" value="Genomic_DNA"/>
</dbReference>
<feature type="region of interest" description="Disordered" evidence="5">
    <location>
        <begin position="404"/>
        <end position="430"/>
    </location>
</feature>
<dbReference type="GO" id="GO:0005886">
    <property type="term" value="C:plasma membrane"/>
    <property type="evidence" value="ECO:0007669"/>
    <property type="project" value="TreeGrafter"/>
</dbReference>
<dbReference type="GO" id="GO:0004930">
    <property type="term" value="F:G protein-coupled receptor activity"/>
    <property type="evidence" value="ECO:0007669"/>
    <property type="project" value="TreeGrafter"/>
</dbReference>